<organism evidence="2 3">
    <name type="scientific">Sphingomonas glaciei</name>
    <dbReference type="NCBI Taxonomy" id="2938948"/>
    <lineage>
        <taxon>Bacteria</taxon>
        <taxon>Pseudomonadati</taxon>
        <taxon>Pseudomonadota</taxon>
        <taxon>Alphaproteobacteria</taxon>
        <taxon>Sphingomonadales</taxon>
        <taxon>Sphingomonadaceae</taxon>
        <taxon>Sphingomonas</taxon>
    </lineage>
</organism>
<evidence type="ECO:0000256" key="1">
    <source>
        <dbReference type="SAM" id="Phobius"/>
    </source>
</evidence>
<gene>
    <name evidence="2" type="ORF">M1K48_06880</name>
</gene>
<dbReference type="EMBL" id="CP097253">
    <property type="protein sequence ID" value="UUR09329.1"/>
    <property type="molecule type" value="Genomic_DNA"/>
</dbReference>
<keyword evidence="1" id="KW-0812">Transmembrane</keyword>
<dbReference type="RefSeq" id="WP_249505096.1">
    <property type="nucleotide sequence ID" value="NZ_CP097253.1"/>
</dbReference>
<keyword evidence="1" id="KW-1133">Transmembrane helix</keyword>
<protein>
    <submittedName>
        <fullName evidence="2">Uncharacterized protein</fullName>
    </submittedName>
</protein>
<accession>A0ABY5MZ77</accession>
<evidence type="ECO:0000313" key="3">
    <source>
        <dbReference type="Proteomes" id="UP000831921"/>
    </source>
</evidence>
<sequence>MYHDMRMSSSATAALQNGAAAEVSSLLARYPNLGETALARLINLYRGLPLLDSAFLMTDQALAPRLDAFVADHRSALRSPIADYVALLLLAGTAAALLMTLVFRS</sequence>
<proteinExistence type="predicted"/>
<reference evidence="2 3" key="1">
    <citation type="submission" date="2022-05" db="EMBL/GenBank/DDBJ databases">
        <title>S8-45 Sphingomonas ultraviolaceadurans.</title>
        <authorList>
            <person name="Liu Y."/>
        </authorList>
    </citation>
    <scope>NUCLEOTIDE SEQUENCE [LARGE SCALE GENOMIC DNA]</scope>
    <source>
        <strain evidence="2 3">S8-45</strain>
    </source>
</reference>
<name>A0ABY5MZ77_9SPHN</name>
<keyword evidence="3" id="KW-1185">Reference proteome</keyword>
<dbReference type="Proteomes" id="UP000831921">
    <property type="component" value="Chromosome"/>
</dbReference>
<feature type="transmembrane region" description="Helical" evidence="1">
    <location>
        <begin position="84"/>
        <end position="103"/>
    </location>
</feature>
<keyword evidence="1" id="KW-0472">Membrane</keyword>
<evidence type="ECO:0000313" key="2">
    <source>
        <dbReference type="EMBL" id="UUR09329.1"/>
    </source>
</evidence>